<gene>
    <name evidence="7" type="primary">murI_7</name>
    <name evidence="7" type="ORF">SDC9_36448</name>
</gene>
<dbReference type="AlphaFoldDB" id="A0A644VGD3"/>
<dbReference type="PANTHER" id="PTHR21198">
    <property type="entry name" value="GLUTAMATE RACEMASE"/>
    <property type="match status" value="1"/>
</dbReference>
<dbReference type="Pfam" id="PF01177">
    <property type="entry name" value="Asp_Glu_race"/>
    <property type="match status" value="1"/>
</dbReference>
<evidence type="ECO:0000256" key="4">
    <source>
        <dbReference type="ARBA" id="ARBA00022984"/>
    </source>
</evidence>
<dbReference type="InterPro" id="IPR015942">
    <property type="entry name" value="Asp/Glu/hydantoin_racemase"/>
</dbReference>
<evidence type="ECO:0000256" key="6">
    <source>
        <dbReference type="ARBA" id="ARBA00023316"/>
    </source>
</evidence>
<dbReference type="InterPro" id="IPR033134">
    <property type="entry name" value="Asp/Glu_racemase_AS_2"/>
</dbReference>
<dbReference type="EC" id="5.1.1.3" evidence="2"/>
<evidence type="ECO:0000313" key="7">
    <source>
        <dbReference type="EMBL" id="MPL90398.1"/>
    </source>
</evidence>
<keyword evidence="6" id="KW-0961">Cell wall biogenesis/degradation</keyword>
<dbReference type="NCBIfam" id="TIGR00067">
    <property type="entry name" value="glut_race"/>
    <property type="match status" value="1"/>
</dbReference>
<keyword evidence="5 7" id="KW-0413">Isomerase</keyword>
<sequence>MDSQNKQNNIVGIFDSGVGGLSVWRELIKVIPGNRMIYVSDNAFSPYGPRPQSEIISRAMSITDFLIKNGAGIIVIACNTATAAAIEELRWKYEIPFVGMEPAVKPAAKMSKTKVIGVLATKGTFMGRLYNKTLRRFATGLRVVEKVGTGLVDIVENGKADTPESKKLLSKYITPMIAKGADYIVLGCTHYPFLSDQIREIAGEGVTLVDPAPAVAKHTYEIMEERGLIQEGTLNQEEQTRFFSTGLESNLKRVARTILPSIEEGFFEHMD</sequence>
<dbReference type="GO" id="GO:0009252">
    <property type="term" value="P:peptidoglycan biosynthetic process"/>
    <property type="evidence" value="ECO:0007669"/>
    <property type="project" value="UniProtKB-KW"/>
</dbReference>
<keyword evidence="3" id="KW-0133">Cell shape</keyword>
<dbReference type="EMBL" id="VSSQ01000302">
    <property type="protein sequence ID" value="MPL90398.1"/>
    <property type="molecule type" value="Genomic_DNA"/>
</dbReference>
<organism evidence="7">
    <name type="scientific">bioreactor metagenome</name>
    <dbReference type="NCBI Taxonomy" id="1076179"/>
    <lineage>
        <taxon>unclassified sequences</taxon>
        <taxon>metagenomes</taxon>
        <taxon>ecological metagenomes</taxon>
    </lineage>
</organism>
<dbReference type="Gene3D" id="3.40.50.1860">
    <property type="match status" value="2"/>
</dbReference>
<name>A0A644VGD3_9ZZZZ</name>
<dbReference type="PROSITE" id="PS00923">
    <property type="entry name" value="ASP_GLU_RACEMASE_1"/>
    <property type="match status" value="1"/>
</dbReference>
<dbReference type="GO" id="GO:0071555">
    <property type="term" value="P:cell wall organization"/>
    <property type="evidence" value="ECO:0007669"/>
    <property type="project" value="UniProtKB-KW"/>
</dbReference>
<dbReference type="PANTHER" id="PTHR21198:SF2">
    <property type="entry name" value="GLUTAMATE RACEMASE"/>
    <property type="match status" value="1"/>
</dbReference>
<dbReference type="InterPro" id="IPR004391">
    <property type="entry name" value="Glu_race"/>
</dbReference>
<protein>
    <recommendedName>
        <fullName evidence="2">glutamate racemase</fullName>
        <ecNumber evidence="2">5.1.1.3</ecNumber>
    </recommendedName>
</protein>
<comment type="caution">
    <text evidence="7">The sequence shown here is derived from an EMBL/GenBank/DDBJ whole genome shotgun (WGS) entry which is preliminary data.</text>
</comment>
<evidence type="ECO:0000256" key="3">
    <source>
        <dbReference type="ARBA" id="ARBA00022960"/>
    </source>
</evidence>
<evidence type="ECO:0000256" key="2">
    <source>
        <dbReference type="ARBA" id="ARBA00013090"/>
    </source>
</evidence>
<keyword evidence="4" id="KW-0573">Peptidoglycan synthesis</keyword>
<dbReference type="InterPro" id="IPR018187">
    <property type="entry name" value="Asp/Glu_racemase_AS_1"/>
</dbReference>
<dbReference type="SUPFAM" id="SSF53681">
    <property type="entry name" value="Aspartate/glutamate racemase"/>
    <property type="match status" value="2"/>
</dbReference>
<dbReference type="PROSITE" id="PS00924">
    <property type="entry name" value="ASP_GLU_RACEMASE_2"/>
    <property type="match status" value="1"/>
</dbReference>
<dbReference type="GO" id="GO:0008360">
    <property type="term" value="P:regulation of cell shape"/>
    <property type="evidence" value="ECO:0007669"/>
    <property type="project" value="UniProtKB-KW"/>
</dbReference>
<dbReference type="InterPro" id="IPR001920">
    <property type="entry name" value="Asp/Glu_race"/>
</dbReference>
<reference evidence="7" key="1">
    <citation type="submission" date="2019-08" db="EMBL/GenBank/DDBJ databases">
        <authorList>
            <person name="Kucharzyk K."/>
            <person name="Murdoch R.W."/>
            <person name="Higgins S."/>
            <person name="Loffler F."/>
        </authorList>
    </citation>
    <scope>NUCLEOTIDE SEQUENCE</scope>
</reference>
<proteinExistence type="inferred from homology"/>
<dbReference type="HAMAP" id="MF_00258">
    <property type="entry name" value="Glu_racemase"/>
    <property type="match status" value="1"/>
</dbReference>
<dbReference type="FunFam" id="3.40.50.1860:FF:000001">
    <property type="entry name" value="Glutamate racemase"/>
    <property type="match status" value="1"/>
</dbReference>
<evidence type="ECO:0000256" key="1">
    <source>
        <dbReference type="ARBA" id="ARBA00001602"/>
    </source>
</evidence>
<dbReference type="GO" id="GO:0008881">
    <property type="term" value="F:glutamate racemase activity"/>
    <property type="evidence" value="ECO:0007669"/>
    <property type="project" value="UniProtKB-EC"/>
</dbReference>
<evidence type="ECO:0000256" key="5">
    <source>
        <dbReference type="ARBA" id="ARBA00023235"/>
    </source>
</evidence>
<comment type="catalytic activity">
    <reaction evidence="1">
        <text>L-glutamate = D-glutamate</text>
        <dbReference type="Rhea" id="RHEA:12813"/>
        <dbReference type="ChEBI" id="CHEBI:29985"/>
        <dbReference type="ChEBI" id="CHEBI:29986"/>
        <dbReference type="EC" id="5.1.1.3"/>
    </reaction>
</comment>
<accession>A0A644VGD3</accession>